<protein>
    <submittedName>
        <fullName evidence="2">Uncharacterized protein</fullName>
    </submittedName>
</protein>
<feature type="region of interest" description="Disordered" evidence="1">
    <location>
        <begin position="1"/>
        <end position="20"/>
    </location>
</feature>
<organism evidence="2 3">
    <name type="scientific">Muraenolepis orangiensis</name>
    <name type="common">Patagonian moray cod</name>
    <dbReference type="NCBI Taxonomy" id="630683"/>
    <lineage>
        <taxon>Eukaryota</taxon>
        <taxon>Metazoa</taxon>
        <taxon>Chordata</taxon>
        <taxon>Craniata</taxon>
        <taxon>Vertebrata</taxon>
        <taxon>Euteleostomi</taxon>
        <taxon>Actinopterygii</taxon>
        <taxon>Neopterygii</taxon>
        <taxon>Teleostei</taxon>
        <taxon>Neoteleostei</taxon>
        <taxon>Acanthomorphata</taxon>
        <taxon>Zeiogadaria</taxon>
        <taxon>Gadariae</taxon>
        <taxon>Gadiformes</taxon>
        <taxon>Muraenolepidoidei</taxon>
        <taxon>Muraenolepididae</taxon>
        <taxon>Muraenolepis</taxon>
    </lineage>
</organism>
<proteinExistence type="predicted"/>
<keyword evidence="3" id="KW-1185">Reference proteome</keyword>
<name>A0A9Q0DGA5_9TELE</name>
<accession>A0A9Q0DGA5</accession>
<evidence type="ECO:0000256" key="1">
    <source>
        <dbReference type="SAM" id="MobiDB-lite"/>
    </source>
</evidence>
<dbReference type="AlphaFoldDB" id="A0A9Q0DGA5"/>
<evidence type="ECO:0000313" key="2">
    <source>
        <dbReference type="EMBL" id="KAJ3588075.1"/>
    </source>
</evidence>
<dbReference type="EMBL" id="JANIIK010000116">
    <property type="protein sequence ID" value="KAJ3588075.1"/>
    <property type="molecule type" value="Genomic_DNA"/>
</dbReference>
<comment type="caution">
    <text evidence="2">The sequence shown here is derived from an EMBL/GenBank/DDBJ whole genome shotgun (WGS) entry which is preliminary data.</text>
</comment>
<evidence type="ECO:0000313" key="3">
    <source>
        <dbReference type="Proteomes" id="UP001148018"/>
    </source>
</evidence>
<reference evidence="2" key="1">
    <citation type="submission" date="2022-07" db="EMBL/GenBank/DDBJ databases">
        <title>Chromosome-level genome of Muraenolepis orangiensis.</title>
        <authorList>
            <person name="Kim J."/>
        </authorList>
    </citation>
    <scope>NUCLEOTIDE SEQUENCE</scope>
    <source>
        <strain evidence="2">KU_S4_2022</strain>
        <tissue evidence="2">Muscle</tissue>
    </source>
</reference>
<dbReference type="Proteomes" id="UP001148018">
    <property type="component" value="Unassembled WGS sequence"/>
</dbReference>
<gene>
    <name evidence="2" type="ORF">NHX12_011669</name>
</gene>
<sequence length="110" mass="11885">MPPVQRTMSDLRSRAEGGLQGQMVGCGEAPLQWKGTSSMVSKMKPPRLPVYDSVTMVSSRACWLTDGWLVGFRNGLDNAVLSCRCILTLGLPAEAPTVVLKQLVVFAFGD</sequence>